<feature type="transmembrane region" description="Helical" evidence="7">
    <location>
        <begin position="30"/>
        <end position="52"/>
    </location>
</feature>
<evidence type="ECO:0000256" key="1">
    <source>
        <dbReference type="ARBA" id="ARBA00004651"/>
    </source>
</evidence>
<feature type="transmembrane region" description="Helical" evidence="7">
    <location>
        <begin position="102"/>
        <end position="130"/>
    </location>
</feature>
<accession>A0A0P1G8T5</accession>
<evidence type="ECO:0000256" key="6">
    <source>
        <dbReference type="ARBA" id="ARBA00023136"/>
    </source>
</evidence>
<evidence type="ECO:0000256" key="4">
    <source>
        <dbReference type="ARBA" id="ARBA00022692"/>
    </source>
</evidence>
<keyword evidence="6 7" id="KW-0472">Membrane</keyword>
<evidence type="ECO:0000256" key="2">
    <source>
        <dbReference type="ARBA" id="ARBA00022448"/>
    </source>
</evidence>
<feature type="transmembrane region" description="Helical" evidence="7">
    <location>
        <begin position="273"/>
        <end position="300"/>
    </location>
</feature>
<comment type="similarity">
    <text evidence="7">Belongs to the binding-protein-dependent transport system permease family.</text>
</comment>
<dbReference type="Gene3D" id="1.10.3720.10">
    <property type="entry name" value="MetI-like"/>
    <property type="match status" value="1"/>
</dbReference>
<feature type="transmembrane region" description="Helical" evidence="7">
    <location>
        <begin position="142"/>
        <end position="162"/>
    </location>
</feature>
<gene>
    <name evidence="10" type="primary">ddpC_5</name>
    <name evidence="9" type="synonym">ddpC_1</name>
    <name evidence="9" type="ORF">TL5118_02651</name>
    <name evidence="10" type="ORF">TL5120_03981</name>
</gene>
<evidence type="ECO:0000256" key="5">
    <source>
        <dbReference type="ARBA" id="ARBA00022989"/>
    </source>
</evidence>
<dbReference type="RefSeq" id="WP_058245285.1">
    <property type="nucleotide sequence ID" value="NZ_CYSB01000035.1"/>
</dbReference>
<reference evidence="9 11" key="2">
    <citation type="submission" date="2015-09" db="EMBL/GenBank/DDBJ databases">
        <authorList>
            <person name="Rodrigo-Torres L."/>
            <person name="Arahal D.R."/>
        </authorList>
    </citation>
    <scope>NUCLEOTIDE SEQUENCE [LARGE SCALE GENOMIC DNA]</scope>
    <source>
        <strain evidence="9 11">CECT 5118</strain>
    </source>
</reference>
<dbReference type="EMBL" id="CYSB01000035">
    <property type="protein sequence ID" value="CUH68515.1"/>
    <property type="molecule type" value="Genomic_DNA"/>
</dbReference>
<feature type="transmembrane region" description="Helical" evidence="7">
    <location>
        <begin position="227"/>
        <end position="253"/>
    </location>
</feature>
<keyword evidence="4 7" id="KW-0812">Transmembrane</keyword>
<sequence length="314" mass="33683">MSNLLITPPPSRWARFWASPLGDSLRGNPVALVALLVFSVIVVLALLAPVIAPFDPYDPTQIDIMNSDLPPFWIPGAEPQFVLGSDDQGRDMWSAILYGTRLSLMIGLAAVALQATLGIAIGLAAGYLGGRVDSLLMRLADIQLSFSTLMLAIVVLAVTHAMWGAAVFDRYAVVAVIAVIGLAEWPQYARTLRATVLAERQKEYVDSARVLGFGPLRIMLRHILPNAMSPIFVISTVQVGNAIIAEASLSFLGLGLPASQPSLGALIASGFDYIFAGSWWITALPGGVLVVLVLVINLLGDWLRDALNPRLYKV</sequence>
<keyword evidence="3" id="KW-1003">Cell membrane</keyword>
<evidence type="ECO:0000313" key="12">
    <source>
        <dbReference type="Proteomes" id="UP000051887"/>
    </source>
</evidence>
<feature type="domain" description="ABC transmembrane type-1" evidence="8">
    <location>
        <begin position="100"/>
        <end position="300"/>
    </location>
</feature>
<dbReference type="Pfam" id="PF00528">
    <property type="entry name" value="BPD_transp_1"/>
    <property type="match status" value="1"/>
</dbReference>
<keyword evidence="2 7" id="KW-0813">Transport</keyword>
<dbReference type="Proteomes" id="UP000051086">
    <property type="component" value="Unassembled WGS sequence"/>
</dbReference>
<dbReference type="InterPro" id="IPR000515">
    <property type="entry name" value="MetI-like"/>
</dbReference>
<keyword evidence="5 7" id="KW-1133">Transmembrane helix</keyword>
<dbReference type="InterPro" id="IPR050366">
    <property type="entry name" value="BP-dependent_transpt_permease"/>
</dbReference>
<dbReference type="Proteomes" id="UP000051887">
    <property type="component" value="Unassembled WGS sequence"/>
</dbReference>
<name>A0A0P1G8T5_9RHOB</name>
<reference evidence="10 12" key="1">
    <citation type="submission" date="2015-09" db="EMBL/GenBank/DDBJ databases">
        <authorList>
            <consortium name="Swine Surveillance"/>
        </authorList>
    </citation>
    <scope>NUCLEOTIDE SEQUENCE [LARGE SCALE GENOMIC DNA]</scope>
    <source>
        <strain evidence="10 12">5120</strain>
    </source>
</reference>
<dbReference type="PANTHER" id="PTHR43386:SF26">
    <property type="entry name" value="ABC TRANSPORTER PERMEASE PROTEIN"/>
    <property type="match status" value="1"/>
</dbReference>
<dbReference type="EMBL" id="CYSC01000044">
    <property type="protein sequence ID" value="CUH74163.1"/>
    <property type="molecule type" value="Genomic_DNA"/>
</dbReference>
<dbReference type="GO" id="GO:0055085">
    <property type="term" value="P:transmembrane transport"/>
    <property type="evidence" value="ECO:0007669"/>
    <property type="project" value="InterPro"/>
</dbReference>
<dbReference type="OrthoDB" id="9766870at2"/>
<protein>
    <submittedName>
        <fullName evidence="9 10">D,D-dipeptide transport system permease protein DdpC</fullName>
    </submittedName>
</protein>
<dbReference type="PANTHER" id="PTHR43386">
    <property type="entry name" value="OLIGOPEPTIDE TRANSPORT SYSTEM PERMEASE PROTEIN APPC"/>
    <property type="match status" value="1"/>
</dbReference>
<evidence type="ECO:0000313" key="10">
    <source>
        <dbReference type="EMBL" id="CUH74163.1"/>
    </source>
</evidence>
<organism evidence="10 12">
    <name type="scientific">Thalassovita autumnalis</name>
    <dbReference type="NCBI Taxonomy" id="2072972"/>
    <lineage>
        <taxon>Bacteria</taxon>
        <taxon>Pseudomonadati</taxon>
        <taxon>Pseudomonadota</taxon>
        <taxon>Alphaproteobacteria</taxon>
        <taxon>Rhodobacterales</taxon>
        <taxon>Roseobacteraceae</taxon>
        <taxon>Thalassovita</taxon>
    </lineage>
</organism>
<dbReference type="InterPro" id="IPR025966">
    <property type="entry name" value="OppC_N"/>
</dbReference>
<proteinExistence type="inferred from homology"/>
<dbReference type="GO" id="GO:0005886">
    <property type="term" value="C:plasma membrane"/>
    <property type="evidence" value="ECO:0007669"/>
    <property type="project" value="UniProtKB-SubCell"/>
</dbReference>
<evidence type="ECO:0000313" key="9">
    <source>
        <dbReference type="EMBL" id="CUH68515.1"/>
    </source>
</evidence>
<dbReference type="AlphaFoldDB" id="A0A0P1G8T5"/>
<dbReference type="CDD" id="cd06261">
    <property type="entry name" value="TM_PBP2"/>
    <property type="match status" value="1"/>
</dbReference>
<dbReference type="SUPFAM" id="SSF161098">
    <property type="entry name" value="MetI-like"/>
    <property type="match status" value="1"/>
</dbReference>
<dbReference type="Pfam" id="PF12911">
    <property type="entry name" value="OppC_N"/>
    <property type="match status" value="1"/>
</dbReference>
<evidence type="ECO:0000313" key="11">
    <source>
        <dbReference type="Proteomes" id="UP000051086"/>
    </source>
</evidence>
<dbReference type="PROSITE" id="PS50928">
    <property type="entry name" value="ABC_TM1"/>
    <property type="match status" value="1"/>
</dbReference>
<evidence type="ECO:0000259" key="8">
    <source>
        <dbReference type="PROSITE" id="PS50928"/>
    </source>
</evidence>
<comment type="subcellular location">
    <subcellularLocation>
        <location evidence="1 7">Cell membrane</location>
        <topology evidence="1 7">Multi-pass membrane protein</topology>
    </subcellularLocation>
</comment>
<dbReference type="InterPro" id="IPR035906">
    <property type="entry name" value="MetI-like_sf"/>
</dbReference>
<evidence type="ECO:0000256" key="7">
    <source>
        <dbReference type="RuleBase" id="RU363032"/>
    </source>
</evidence>
<evidence type="ECO:0000256" key="3">
    <source>
        <dbReference type="ARBA" id="ARBA00022475"/>
    </source>
</evidence>
<keyword evidence="11" id="KW-1185">Reference proteome</keyword>